<comment type="caution">
    <text evidence="1">The sequence shown here is derived from an EMBL/GenBank/DDBJ whole genome shotgun (WGS) entry which is preliminary data.</text>
</comment>
<reference evidence="1 2" key="1">
    <citation type="journal article" date="2020" name="Cell Host Microbe">
        <title>Functional and Genomic Variation between Human-Derived Isolates of Lachnospiraceae Reveals Inter- and Intra-Species Diversity.</title>
        <authorList>
            <person name="Sorbara M.T."/>
            <person name="Littmann E.R."/>
            <person name="Fontana E."/>
            <person name="Moody T.U."/>
            <person name="Kohout C.E."/>
            <person name="Gjonbalaj M."/>
            <person name="Eaton V."/>
            <person name="Seok R."/>
            <person name="Leiner I.M."/>
            <person name="Pamer E.G."/>
        </authorList>
    </citation>
    <scope>NUCLEOTIDE SEQUENCE [LARGE SCALE GENOMIC DNA]</scope>
    <source>
        <strain evidence="1 2">MSK.14.16</strain>
    </source>
</reference>
<dbReference type="Proteomes" id="UP000821846">
    <property type="component" value="Unassembled WGS sequence"/>
</dbReference>
<accession>A0ABX2GVU8</accession>
<dbReference type="RefSeq" id="WP_022118652.1">
    <property type="nucleotide sequence ID" value="NZ_JAAWUU010000003.1"/>
</dbReference>
<keyword evidence="2" id="KW-1185">Reference proteome</keyword>
<name>A0ABX2GVU8_9FIRM</name>
<organism evidence="1 2">
    <name type="scientific">Faecalicatena fissicatena</name>
    <dbReference type="NCBI Taxonomy" id="290055"/>
    <lineage>
        <taxon>Bacteria</taxon>
        <taxon>Bacillati</taxon>
        <taxon>Bacillota</taxon>
        <taxon>Clostridia</taxon>
        <taxon>Lachnospirales</taxon>
        <taxon>Lachnospiraceae</taxon>
        <taxon>Faecalicatena</taxon>
    </lineage>
</organism>
<proteinExistence type="predicted"/>
<dbReference type="EMBL" id="JAAWUZ010000003">
    <property type="protein sequence ID" value="NSG28941.1"/>
    <property type="molecule type" value="Genomic_DNA"/>
</dbReference>
<protein>
    <submittedName>
        <fullName evidence="1">Uncharacterized protein</fullName>
    </submittedName>
</protein>
<evidence type="ECO:0000313" key="2">
    <source>
        <dbReference type="Proteomes" id="UP000821846"/>
    </source>
</evidence>
<evidence type="ECO:0000313" key="1">
    <source>
        <dbReference type="EMBL" id="NSG28941.1"/>
    </source>
</evidence>
<sequence>MQELDAGQISPRAEIVLHMELEGDYAEKTAGRIDQICGHAIFPKIVMIICLSGWRKEVLIRAWNCKKNAGEKCWELYYYGDESKEEQNLKKQLQEIADQNKLVWKTE</sequence>
<gene>
    <name evidence="1" type="ORF">HFM93_01365</name>
</gene>